<accession>A0ABV7NRB8</accession>
<keyword evidence="3" id="KW-1185">Reference proteome</keyword>
<dbReference type="EMBL" id="JBHRWK010000012">
    <property type="protein sequence ID" value="MFC3449001.1"/>
    <property type="molecule type" value="Genomic_DNA"/>
</dbReference>
<dbReference type="Proteomes" id="UP001595645">
    <property type="component" value="Unassembled WGS sequence"/>
</dbReference>
<comment type="caution">
    <text evidence="2">The sequence shown here is derived from an EMBL/GenBank/DDBJ whole genome shotgun (WGS) entry which is preliminary data.</text>
</comment>
<sequence length="107" mass="11198">MKRKTVKLTLIAASALVLCACGVDGKIGDYGDTTVYSEPKPNSNGGVSNDPVGTLTTLSKVTVSCYEKVNGFGFYKISYSGGSGYIDDSTSIMSDDGEVRPAKVPKC</sequence>
<gene>
    <name evidence="2" type="ORF">ACFOSH_06100</name>
</gene>
<evidence type="ECO:0008006" key="4">
    <source>
        <dbReference type="Google" id="ProtNLM"/>
    </source>
</evidence>
<evidence type="ECO:0000313" key="2">
    <source>
        <dbReference type="EMBL" id="MFC3449001.1"/>
    </source>
</evidence>
<evidence type="ECO:0000256" key="1">
    <source>
        <dbReference type="SAM" id="SignalP"/>
    </source>
</evidence>
<name>A0ABV7NRB8_9PSEU</name>
<feature type="chain" id="PRO_5046870501" description="Lipoprotein" evidence="1">
    <location>
        <begin position="20"/>
        <end position="107"/>
    </location>
</feature>
<evidence type="ECO:0000313" key="3">
    <source>
        <dbReference type="Proteomes" id="UP001595645"/>
    </source>
</evidence>
<organism evidence="2 3">
    <name type="scientific">Amycolatopsis speibonae</name>
    <dbReference type="NCBI Taxonomy" id="1450224"/>
    <lineage>
        <taxon>Bacteria</taxon>
        <taxon>Bacillati</taxon>
        <taxon>Actinomycetota</taxon>
        <taxon>Actinomycetes</taxon>
        <taxon>Pseudonocardiales</taxon>
        <taxon>Pseudonocardiaceae</taxon>
        <taxon>Amycolatopsis</taxon>
    </lineage>
</organism>
<feature type="signal peptide" evidence="1">
    <location>
        <begin position="1"/>
        <end position="19"/>
    </location>
</feature>
<reference evidence="3" key="1">
    <citation type="journal article" date="2019" name="Int. J. Syst. Evol. Microbiol.">
        <title>The Global Catalogue of Microorganisms (GCM) 10K type strain sequencing project: providing services to taxonomists for standard genome sequencing and annotation.</title>
        <authorList>
            <consortium name="The Broad Institute Genomics Platform"/>
            <consortium name="The Broad Institute Genome Sequencing Center for Infectious Disease"/>
            <person name="Wu L."/>
            <person name="Ma J."/>
        </authorList>
    </citation>
    <scope>NUCLEOTIDE SEQUENCE [LARGE SCALE GENOMIC DNA]</scope>
    <source>
        <strain evidence="3">CGMCC 4.7676</strain>
    </source>
</reference>
<dbReference type="RefSeq" id="WP_378237693.1">
    <property type="nucleotide sequence ID" value="NZ_JBHRWK010000012.1"/>
</dbReference>
<keyword evidence="1" id="KW-0732">Signal</keyword>
<protein>
    <recommendedName>
        <fullName evidence="4">Lipoprotein</fullName>
    </recommendedName>
</protein>
<proteinExistence type="predicted"/>
<dbReference type="PROSITE" id="PS51257">
    <property type="entry name" value="PROKAR_LIPOPROTEIN"/>
    <property type="match status" value="1"/>
</dbReference>